<organism evidence="6 7">
    <name type="scientific">Isosphaera pallida (strain ATCC 43644 / DSM 9630 / IS1B)</name>
    <dbReference type="NCBI Taxonomy" id="575540"/>
    <lineage>
        <taxon>Bacteria</taxon>
        <taxon>Pseudomonadati</taxon>
        <taxon>Planctomycetota</taxon>
        <taxon>Planctomycetia</taxon>
        <taxon>Isosphaerales</taxon>
        <taxon>Isosphaeraceae</taxon>
        <taxon>Isosphaera</taxon>
    </lineage>
</organism>
<reference key="1">
    <citation type="submission" date="2010-11" db="EMBL/GenBank/DDBJ databases">
        <title>The complete sequence of chromosome of Isophaera pallida ATCC 43644.</title>
        <authorList>
            <consortium name="US DOE Joint Genome Institute (JGI-PGF)"/>
            <person name="Lucas S."/>
            <person name="Copeland A."/>
            <person name="Lapidus A."/>
            <person name="Bruce D."/>
            <person name="Goodwin L."/>
            <person name="Pitluck S."/>
            <person name="Kyrpides N."/>
            <person name="Mavromatis K."/>
            <person name="Pagani I."/>
            <person name="Ivanova N."/>
            <person name="Saunders E."/>
            <person name="Brettin T."/>
            <person name="Detter J.C."/>
            <person name="Han C."/>
            <person name="Tapia R."/>
            <person name="Land M."/>
            <person name="Hauser L."/>
            <person name="Markowitz V."/>
            <person name="Cheng J.-F."/>
            <person name="Hugenholtz P."/>
            <person name="Woyke T."/>
            <person name="Wu D."/>
            <person name="Eisen J.A."/>
        </authorList>
    </citation>
    <scope>NUCLEOTIDE SEQUENCE</scope>
    <source>
        <strain>ATCC 43644</strain>
    </source>
</reference>
<dbReference type="Gene3D" id="3.20.20.70">
    <property type="entry name" value="Aldolase class I"/>
    <property type="match status" value="1"/>
</dbReference>
<dbReference type="InterPro" id="IPR006062">
    <property type="entry name" value="His_biosynth"/>
</dbReference>
<dbReference type="eggNOG" id="COG1411">
    <property type="taxonomic scope" value="Bacteria"/>
</dbReference>
<dbReference type="EMBL" id="CP002353">
    <property type="protein sequence ID" value="ADV64088.1"/>
    <property type="molecule type" value="Genomic_DNA"/>
</dbReference>
<dbReference type="HOGENOM" id="CLU_048577_2_1_0"/>
<evidence type="ECO:0000256" key="4">
    <source>
        <dbReference type="ARBA" id="ARBA00029440"/>
    </source>
</evidence>
<accession>E8QXQ1</accession>
<protein>
    <submittedName>
        <fullName evidence="6">Histidine biosynthesis protein</fullName>
    </submittedName>
</protein>
<dbReference type="RefSeq" id="WP_013566376.1">
    <property type="nucleotide sequence ID" value="NC_014962.1"/>
</dbReference>
<dbReference type="Pfam" id="PF00977">
    <property type="entry name" value="His_biosynth"/>
    <property type="match status" value="1"/>
</dbReference>
<dbReference type="AlphaFoldDB" id="E8QXQ1"/>
<evidence type="ECO:0000256" key="1">
    <source>
        <dbReference type="ARBA" id="ARBA00009667"/>
    </source>
</evidence>
<dbReference type="InterPro" id="IPR013785">
    <property type="entry name" value="Aldolase_TIM"/>
</dbReference>
<reference evidence="6 7" key="2">
    <citation type="journal article" date="2011" name="Stand. Genomic Sci.">
        <title>Complete genome sequence of Isosphaera pallida type strain (IS1B).</title>
        <authorList>
            <consortium name="US DOE Joint Genome Institute (JGI-PGF)"/>
            <person name="Goker M."/>
            <person name="Cleland D."/>
            <person name="Saunders E."/>
            <person name="Lapidus A."/>
            <person name="Nolan M."/>
            <person name="Lucas S."/>
            <person name="Hammon N."/>
            <person name="Deshpande S."/>
            <person name="Cheng J.F."/>
            <person name="Tapia R."/>
            <person name="Han C."/>
            <person name="Goodwin L."/>
            <person name="Pitluck S."/>
            <person name="Liolios K."/>
            <person name="Pagani I."/>
            <person name="Ivanova N."/>
            <person name="Mavromatis K."/>
            <person name="Pati A."/>
            <person name="Chen A."/>
            <person name="Palaniappan K."/>
            <person name="Land M."/>
            <person name="Hauser L."/>
            <person name="Chang Y.J."/>
            <person name="Jeffries C.D."/>
            <person name="Detter J.C."/>
            <person name="Beck B."/>
            <person name="Woyke T."/>
            <person name="Bristow J."/>
            <person name="Eisen J.A."/>
            <person name="Markowitz V."/>
            <person name="Hugenholtz P."/>
            <person name="Kyrpides N.C."/>
            <person name="Klenk H.P."/>
        </authorList>
    </citation>
    <scope>NUCLEOTIDE SEQUENCE [LARGE SCALE GENOMIC DNA]</scope>
    <source>
        <strain evidence="7">ATCC 43644 / DSM 9630 / IS1B</strain>
    </source>
</reference>
<evidence type="ECO:0000256" key="3">
    <source>
        <dbReference type="ARBA" id="ARBA00023102"/>
    </source>
</evidence>
<dbReference type="InParanoid" id="E8QXQ1"/>
<dbReference type="KEGG" id="ipa:Isop_3531"/>
<evidence type="ECO:0000256" key="2">
    <source>
        <dbReference type="ARBA" id="ARBA00022605"/>
    </source>
</evidence>
<dbReference type="GO" id="GO:0000105">
    <property type="term" value="P:L-histidine biosynthetic process"/>
    <property type="evidence" value="ECO:0007669"/>
    <property type="project" value="UniProtKB-KW"/>
</dbReference>
<dbReference type="STRING" id="575540.Isop_3531"/>
<evidence type="ECO:0000313" key="6">
    <source>
        <dbReference type="EMBL" id="ADV64088.1"/>
    </source>
</evidence>
<comment type="similarity">
    <text evidence="1 5">Belongs to the HisA/HisF family.</text>
</comment>
<dbReference type="Proteomes" id="UP000008631">
    <property type="component" value="Chromosome"/>
</dbReference>
<comment type="pathway">
    <text evidence="4">Amino-acid biosynthesis.</text>
</comment>
<keyword evidence="2 5" id="KW-0028">Amino-acid biosynthesis</keyword>
<dbReference type="InterPro" id="IPR011060">
    <property type="entry name" value="RibuloseP-bd_barrel"/>
</dbReference>
<proteinExistence type="inferred from homology"/>
<evidence type="ECO:0000313" key="7">
    <source>
        <dbReference type="Proteomes" id="UP000008631"/>
    </source>
</evidence>
<evidence type="ECO:0000256" key="5">
    <source>
        <dbReference type="RuleBase" id="RU003657"/>
    </source>
</evidence>
<keyword evidence="7" id="KW-1185">Reference proteome</keyword>
<dbReference type="SUPFAM" id="SSF51366">
    <property type="entry name" value="Ribulose-phoshate binding barrel"/>
    <property type="match status" value="1"/>
</dbReference>
<name>E8QXQ1_ISOPI</name>
<sequence length="239" mass="25562">MLDVRLGRAVAANGGPRASYAPLVGPDSIGSDPIAWAECLRNLVGHDTLYLADLDAIESPGSPPSPVATRLMAHWLTRGRTLWLDAGWTDASPPLDCDHDRLVVVAGSETLNGPDALARLLAVYGATRIIFSLDLRDATPMTPTDASWTDRLNPQAMLDEALTQGIQRVLLLDLAAVGRGRGVDPPRLALIRHLRQHHPAVGVIVGGGLGQWNDLTRWSQAGADAVLVGSALHRRVRDP</sequence>
<keyword evidence="3 5" id="KW-0368">Histidine biosynthesis</keyword>
<gene>
    <name evidence="6" type="ordered locus">Isop_3531</name>
</gene>